<keyword evidence="3 7" id="KW-0732">Signal</keyword>
<organism evidence="9 10">
    <name type="scientific">Gossypium stocksii</name>
    <dbReference type="NCBI Taxonomy" id="47602"/>
    <lineage>
        <taxon>Eukaryota</taxon>
        <taxon>Viridiplantae</taxon>
        <taxon>Streptophyta</taxon>
        <taxon>Embryophyta</taxon>
        <taxon>Tracheophyta</taxon>
        <taxon>Spermatophyta</taxon>
        <taxon>Magnoliopsida</taxon>
        <taxon>eudicotyledons</taxon>
        <taxon>Gunneridae</taxon>
        <taxon>Pentapetalae</taxon>
        <taxon>rosids</taxon>
        <taxon>malvids</taxon>
        <taxon>Malvales</taxon>
        <taxon>Malvaceae</taxon>
        <taxon>Malvoideae</taxon>
        <taxon>Gossypium</taxon>
    </lineage>
</organism>
<dbReference type="SUPFAM" id="SSF55856">
    <property type="entry name" value="Cytochrome b5-like heme/steroid binding domain"/>
    <property type="match status" value="1"/>
</dbReference>
<feature type="transmembrane region" description="Helical" evidence="6">
    <location>
        <begin position="433"/>
        <end position="452"/>
    </location>
</feature>
<evidence type="ECO:0000313" key="9">
    <source>
        <dbReference type="EMBL" id="KAH1063712.1"/>
    </source>
</evidence>
<dbReference type="OrthoDB" id="781280at2759"/>
<dbReference type="Proteomes" id="UP000828251">
    <property type="component" value="Unassembled WGS sequence"/>
</dbReference>
<dbReference type="Gene3D" id="3.10.120.10">
    <property type="entry name" value="Cytochrome b5-like heme/steroid binding domain"/>
    <property type="match status" value="1"/>
</dbReference>
<evidence type="ECO:0000259" key="8">
    <source>
        <dbReference type="PROSITE" id="PS50255"/>
    </source>
</evidence>
<proteinExistence type="predicted"/>
<feature type="signal peptide" evidence="7">
    <location>
        <begin position="1"/>
        <end position="25"/>
    </location>
</feature>
<dbReference type="Pfam" id="PF00173">
    <property type="entry name" value="Cyt-b5"/>
    <property type="match status" value="1"/>
</dbReference>
<dbReference type="InterPro" id="IPR001199">
    <property type="entry name" value="Cyt_B5-like_heme/steroid-bd"/>
</dbReference>
<accession>A0A9D3ZSN2</accession>
<evidence type="ECO:0000256" key="7">
    <source>
        <dbReference type="SAM" id="SignalP"/>
    </source>
</evidence>
<comment type="caution">
    <text evidence="9">The sequence shown here is derived from an EMBL/GenBank/DDBJ whole genome shotgun (WGS) entry which is preliminary data.</text>
</comment>
<dbReference type="InterPro" id="IPR032675">
    <property type="entry name" value="LRR_dom_sf"/>
</dbReference>
<sequence length="460" mass="50543">MNSHSSLQFLLFLSLSSIFLSLSSSTNDTDTLTLFRRQANTHGNLISNWTGSDACSSAWHGTVCSSNGHVISLSLPSLSLRGPIPALSLLDQFRILDLQNNRLNGTVSPLTNCSNLKLVYLSDNDFSGDISLEISRLKRLLRLDLSNNNIQGNVPKEISGLKRLITLRLQNNALTDKIPDFFSSFKSLKELNLTNNEFFERLPGSLLKKFSEKSFVGNEGLCGSNLFLVCSFIGSLSVDTPTQTVPSNPSLMPRTIIIEQERPKAHKGLNPGAIVAIVVANCVVFLVVVSFAVAYFCGRNNGENVWKSGSDGGKRSSYGSEKKVYANGGLPELDSDGTNAIDRTYPCMFFKVYNVTQFLDDHSGGVEVLLAASGKDATDNFKDVGLSDDAREQMQKYYIGEVDATTIPTRRRYKTQTSTVATHQEDPGFLFKIIQFLVPLLILGFAFGLQFLGKKEKTET</sequence>
<feature type="domain" description="Cytochrome b5 heme-binding" evidence="8">
    <location>
        <begin position="322"/>
        <end position="403"/>
    </location>
</feature>
<keyword evidence="5 6" id="KW-0472">Membrane</keyword>
<dbReference type="InterPro" id="IPR001611">
    <property type="entry name" value="Leu-rich_rpt"/>
</dbReference>
<dbReference type="SMART" id="SM01117">
    <property type="entry name" value="Cyt-b5"/>
    <property type="match status" value="1"/>
</dbReference>
<dbReference type="PANTHER" id="PTHR48007">
    <property type="entry name" value="LEUCINE-RICH REPEAT RECEPTOR-LIKE PROTEIN KINASE PXC1"/>
    <property type="match status" value="1"/>
</dbReference>
<evidence type="ECO:0000256" key="6">
    <source>
        <dbReference type="SAM" id="Phobius"/>
    </source>
</evidence>
<dbReference type="InterPro" id="IPR036400">
    <property type="entry name" value="Cyt_B5-like_heme/steroid_sf"/>
</dbReference>
<dbReference type="PROSITE" id="PS50255">
    <property type="entry name" value="CYTOCHROME_B5_2"/>
    <property type="match status" value="1"/>
</dbReference>
<evidence type="ECO:0000256" key="4">
    <source>
        <dbReference type="ARBA" id="ARBA00022737"/>
    </source>
</evidence>
<dbReference type="EMBL" id="JAIQCV010000009">
    <property type="protein sequence ID" value="KAH1063712.1"/>
    <property type="molecule type" value="Genomic_DNA"/>
</dbReference>
<evidence type="ECO:0000256" key="5">
    <source>
        <dbReference type="ARBA" id="ARBA00023136"/>
    </source>
</evidence>
<protein>
    <recommendedName>
        <fullName evidence="8">Cytochrome b5 heme-binding domain-containing protein</fullName>
    </recommendedName>
</protein>
<keyword evidence="6" id="KW-1133">Transmembrane helix</keyword>
<feature type="chain" id="PRO_5038745399" description="Cytochrome b5 heme-binding domain-containing protein" evidence="7">
    <location>
        <begin position="26"/>
        <end position="460"/>
    </location>
</feature>
<evidence type="ECO:0000256" key="1">
    <source>
        <dbReference type="ARBA" id="ARBA00004370"/>
    </source>
</evidence>
<keyword evidence="2" id="KW-0433">Leucine-rich repeat</keyword>
<evidence type="ECO:0000256" key="2">
    <source>
        <dbReference type="ARBA" id="ARBA00022614"/>
    </source>
</evidence>
<keyword evidence="10" id="KW-1185">Reference proteome</keyword>
<dbReference type="AlphaFoldDB" id="A0A9D3ZSN2"/>
<keyword evidence="4" id="KW-0677">Repeat</keyword>
<name>A0A9D3ZSN2_9ROSI</name>
<dbReference type="Pfam" id="PF13855">
    <property type="entry name" value="LRR_8"/>
    <property type="match status" value="1"/>
</dbReference>
<dbReference type="FunFam" id="3.80.10.10:FF:000400">
    <property type="entry name" value="Nuclear pore complex protein NUP107"/>
    <property type="match status" value="1"/>
</dbReference>
<dbReference type="PANTHER" id="PTHR48007:SF4">
    <property type="entry name" value="LEUCINE-RICH REPEAT RECEPTOR-LIKE PROTEIN KINASE PXC1"/>
    <property type="match status" value="1"/>
</dbReference>
<dbReference type="Gene3D" id="3.80.10.10">
    <property type="entry name" value="Ribonuclease Inhibitor"/>
    <property type="match status" value="2"/>
</dbReference>
<dbReference type="GO" id="GO:0016020">
    <property type="term" value="C:membrane"/>
    <property type="evidence" value="ECO:0007669"/>
    <property type="project" value="UniProtKB-SubCell"/>
</dbReference>
<keyword evidence="6" id="KW-0812">Transmembrane</keyword>
<gene>
    <name evidence="9" type="ORF">J1N35_028699</name>
</gene>
<evidence type="ECO:0000256" key="3">
    <source>
        <dbReference type="ARBA" id="ARBA00022729"/>
    </source>
</evidence>
<dbReference type="InterPro" id="IPR046959">
    <property type="entry name" value="PRK1-6/SRF4-like"/>
</dbReference>
<evidence type="ECO:0000313" key="10">
    <source>
        <dbReference type="Proteomes" id="UP000828251"/>
    </source>
</evidence>
<feature type="transmembrane region" description="Helical" evidence="6">
    <location>
        <begin position="273"/>
        <end position="297"/>
    </location>
</feature>
<reference evidence="9 10" key="1">
    <citation type="journal article" date="2021" name="Plant Biotechnol. J.">
        <title>Multi-omics assisted identification of the key and species-specific regulatory components of drought-tolerant mechanisms in Gossypium stocksii.</title>
        <authorList>
            <person name="Yu D."/>
            <person name="Ke L."/>
            <person name="Zhang D."/>
            <person name="Wu Y."/>
            <person name="Sun Y."/>
            <person name="Mei J."/>
            <person name="Sun J."/>
            <person name="Sun Y."/>
        </authorList>
    </citation>
    <scope>NUCLEOTIDE SEQUENCE [LARGE SCALE GENOMIC DNA]</scope>
    <source>
        <strain evidence="10">cv. E1</strain>
        <tissue evidence="9">Leaf</tissue>
    </source>
</reference>
<dbReference type="SUPFAM" id="SSF52058">
    <property type="entry name" value="L domain-like"/>
    <property type="match status" value="1"/>
</dbReference>
<dbReference type="PRINTS" id="PR00363">
    <property type="entry name" value="CYTOCHROMEB5"/>
</dbReference>
<comment type="subcellular location">
    <subcellularLocation>
        <location evidence="1">Membrane</location>
    </subcellularLocation>
</comment>